<dbReference type="AlphaFoldDB" id="A0A7Z3BHL3"/>
<dbReference type="InterPro" id="IPR059052">
    <property type="entry name" value="HH_YbhG-like"/>
</dbReference>
<dbReference type="PROSITE" id="PS51257">
    <property type="entry name" value="PROKAR_LIPOPROTEIN"/>
    <property type="match status" value="1"/>
</dbReference>
<keyword evidence="3" id="KW-1185">Reference proteome</keyword>
<name>A0A7Z3BHL3_9PSED</name>
<dbReference type="Gene3D" id="1.10.287.470">
    <property type="entry name" value="Helix hairpin bin"/>
    <property type="match status" value="2"/>
</dbReference>
<dbReference type="GO" id="GO:0005886">
    <property type="term" value="C:plasma membrane"/>
    <property type="evidence" value="ECO:0007669"/>
    <property type="project" value="TreeGrafter"/>
</dbReference>
<dbReference type="PANTHER" id="PTHR30438:SF2">
    <property type="entry name" value="MEMBRANE PROTEIN"/>
    <property type="match status" value="1"/>
</dbReference>
<dbReference type="Gene3D" id="2.40.50.100">
    <property type="match status" value="2"/>
</dbReference>
<accession>A0A7Z3BHL3</accession>
<dbReference type="EMBL" id="CP048833">
    <property type="protein sequence ID" value="QJP07028.1"/>
    <property type="molecule type" value="Genomic_DNA"/>
</dbReference>
<evidence type="ECO:0000313" key="3">
    <source>
        <dbReference type="Proteomes" id="UP000502549"/>
    </source>
</evidence>
<dbReference type="Pfam" id="PF25881">
    <property type="entry name" value="HH_YBHG"/>
    <property type="match status" value="1"/>
</dbReference>
<protein>
    <submittedName>
        <fullName evidence="2">HlyD family efflux transporter periplasmic adaptor subunit</fullName>
    </submittedName>
</protein>
<reference evidence="2 3" key="1">
    <citation type="submission" date="2020-02" db="EMBL/GenBank/DDBJ databases">
        <title>Complete genome sequence of Pseudomonas multiresinivorans ORNL1.</title>
        <authorList>
            <person name="Podar M."/>
        </authorList>
    </citation>
    <scope>NUCLEOTIDE SEQUENCE [LARGE SCALE GENOMIC DNA]</scope>
    <source>
        <strain evidence="3">populi</strain>
    </source>
</reference>
<dbReference type="KEGG" id="pmui:G4G71_03695"/>
<evidence type="ECO:0000313" key="2">
    <source>
        <dbReference type="EMBL" id="QJP07028.1"/>
    </source>
</evidence>
<evidence type="ECO:0000259" key="1">
    <source>
        <dbReference type="Pfam" id="PF25881"/>
    </source>
</evidence>
<feature type="domain" description="YbhG-like alpha-helical hairpin" evidence="1">
    <location>
        <begin position="67"/>
        <end position="189"/>
    </location>
</feature>
<organism evidence="2 3">
    <name type="scientific">Pseudomonas multiresinivorans</name>
    <dbReference type="NCBI Taxonomy" id="95301"/>
    <lineage>
        <taxon>Bacteria</taxon>
        <taxon>Pseudomonadati</taxon>
        <taxon>Pseudomonadota</taxon>
        <taxon>Gammaproteobacteria</taxon>
        <taxon>Pseudomonadales</taxon>
        <taxon>Pseudomonadaceae</taxon>
        <taxon>Pseudomonas</taxon>
    </lineage>
</organism>
<proteinExistence type="predicted"/>
<sequence>MISLKRGLWLLMVFGLYGCDGESTHPLMGTLEWDRVCILAEVAEPVLSWSVVEGEKVEAGQLLLSLDPQRQDAQIAQARATLDRVRWRAQELTNGSRSEDVEAARARVSSRHAAQLEAQRRYERVEQLHMRGMATNAELDRARADRDQMSSADRADSANLKALVSGARAEQLEQASADVRAAEASLALATAVRGRLDIRAPRAGRVDALPFRPGDQPPQGAEVASLLVGEVPYVRLFIPASRRAGIAVGDRLVVQVEGVSQPFAARIRSLRSEASFTPYYALAGKDASHLSYRAEAVLEDEAARQLPAGLPVQARFEANVQH</sequence>
<dbReference type="SUPFAM" id="SSF111369">
    <property type="entry name" value="HlyD-like secretion proteins"/>
    <property type="match status" value="1"/>
</dbReference>
<dbReference type="Proteomes" id="UP000502549">
    <property type="component" value="Chromosome"/>
</dbReference>
<dbReference type="PANTHER" id="PTHR30438">
    <property type="entry name" value="36 KDA ANTIGEN-RELATED"/>
    <property type="match status" value="1"/>
</dbReference>
<dbReference type="RefSeq" id="WP_169935448.1">
    <property type="nucleotide sequence ID" value="NZ_CP048833.1"/>
</dbReference>
<gene>
    <name evidence="2" type="ORF">G4G71_03695</name>
</gene>